<keyword evidence="8 13" id="KW-0812">Transmembrane</keyword>
<accession>A0A450XZ75</accession>
<keyword evidence="7 12" id="KW-0132">Cell division</keyword>
<evidence type="ECO:0000256" key="11">
    <source>
        <dbReference type="ARBA" id="ARBA00023306"/>
    </source>
</evidence>
<feature type="transmembrane region" description="Helical" evidence="13">
    <location>
        <begin position="75"/>
        <end position="95"/>
    </location>
</feature>
<gene>
    <name evidence="16" type="ORF">BECKMB1821G_GA0114241_10775</name>
    <name evidence="18" type="ORF">BECKMB1821H_GA0114242_10803</name>
    <name evidence="17" type="ORF">BECKMB1821I_GA0114274_10764</name>
</gene>
<sequence length="353" mass="39246">MNSRRVRGHGRFVRSKQKQSVPFAERVRAILSARRQPLRARVVTLQQILITWAIRHLQVVFSSIGQLIRTPVATLMTGTVIGIALALPAGLYVLLENAEEISRRWEGAAQISLFLKIDKTDNEARALAAELRKHPELARVEVITRSQALLEYRQLSGFDAVIDALDGENPLPAVLVLYPAPSYSSLIAIQRMLDQLEQRDEVESAQFDLQWLKRLYTMMEIVERGILGLAVLLGFGVLLIIGNTIRLGIWNRRDEIEIAKLFGASDAFIRRPFLYTGLWHGLLGGLIAWIFIALFLGFLSEPISELATLYHSSAPSILLGIDMLLTLLAAGAMLGLSGSWLAVGRHLDAIEPS</sequence>
<dbReference type="GO" id="GO:0051301">
    <property type="term" value="P:cell division"/>
    <property type="evidence" value="ECO:0007669"/>
    <property type="project" value="UniProtKB-KW"/>
</dbReference>
<evidence type="ECO:0000256" key="1">
    <source>
        <dbReference type="ARBA" id="ARBA00004429"/>
    </source>
</evidence>
<evidence type="ECO:0000313" key="17">
    <source>
        <dbReference type="EMBL" id="VFK34556.1"/>
    </source>
</evidence>
<evidence type="ECO:0000259" key="15">
    <source>
        <dbReference type="Pfam" id="PF18075"/>
    </source>
</evidence>
<dbReference type="EMBL" id="CAADGH010000080">
    <property type="protein sequence ID" value="VFK76876.1"/>
    <property type="molecule type" value="Genomic_DNA"/>
</dbReference>
<dbReference type="InterPro" id="IPR047590">
    <property type="entry name" value="FtsX_proteobact-type"/>
</dbReference>
<evidence type="ECO:0000256" key="4">
    <source>
        <dbReference type="ARBA" id="ARBA00021907"/>
    </source>
</evidence>
<keyword evidence="9 13" id="KW-1133">Transmembrane helix</keyword>
<feature type="transmembrane region" description="Helical" evidence="13">
    <location>
        <begin position="221"/>
        <end position="241"/>
    </location>
</feature>
<dbReference type="GO" id="GO:0032153">
    <property type="term" value="C:cell division site"/>
    <property type="evidence" value="ECO:0007669"/>
    <property type="project" value="TreeGrafter"/>
</dbReference>
<feature type="domain" description="ABC3 transporter permease C-terminal" evidence="14">
    <location>
        <begin position="229"/>
        <end position="343"/>
    </location>
</feature>
<evidence type="ECO:0000256" key="10">
    <source>
        <dbReference type="ARBA" id="ARBA00023136"/>
    </source>
</evidence>
<dbReference type="PIRSF" id="PIRSF003097">
    <property type="entry name" value="FtsX"/>
    <property type="match status" value="1"/>
</dbReference>
<dbReference type="GO" id="GO:0005886">
    <property type="term" value="C:plasma membrane"/>
    <property type="evidence" value="ECO:0007669"/>
    <property type="project" value="UniProtKB-SubCell"/>
</dbReference>
<evidence type="ECO:0000259" key="14">
    <source>
        <dbReference type="Pfam" id="PF02687"/>
    </source>
</evidence>
<evidence type="ECO:0000256" key="8">
    <source>
        <dbReference type="ARBA" id="ARBA00022692"/>
    </source>
</evidence>
<comment type="subcellular location">
    <subcellularLocation>
        <location evidence="1">Cell inner membrane</location>
        <topology evidence="1">Multi-pass membrane protein</topology>
    </subcellularLocation>
</comment>
<feature type="domain" description="FtsX extracellular" evidence="15">
    <location>
        <begin position="110"/>
        <end position="203"/>
    </location>
</feature>
<dbReference type="InterPro" id="IPR040690">
    <property type="entry name" value="FtsX_ECD"/>
</dbReference>
<dbReference type="InterPro" id="IPR004513">
    <property type="entry name" value="FtsX"/>
</dbReference>
<organism evidence="17">
    <name type="scientific">Candidatus Kentrum sp. MB</name>
    <dbReference type="NCBI Taxonomy" id="2138164"/>
    <lineage>
        <taxon>Bacteria</taxon>
        <taxon>Pseudomonadati</taxon>
        <taxon>Pseudomonadota</taxon>
        <taxon>Gammaproteobacteria</taxon>
        <taxon>Candidatus Kentrum</taxon>
    </lineage>
</organism>
<evidence type="ECO:0000256" key="6">
    <source>
        <dbReference type="ARBA" id="ARBA00022519"/>
    </source>
</evidence>
<evidence type="ECO:0000256" key="3">
    <source>
        <dbReference type="ARBA" id="ARBA00011160"/>
    </source>
</evidence>
<evidence type="ECO:0000313" key="18">
    <source>
        <dbReference type="EMBL" id="VFK76876.1"/>
    </source>
</evidence>
<dbReference type="EMBL" id="CAADFQ010000076">
    <property type="protein sequence ID" value="VFK34556.1"/>
    <property type="molecule type" value="Genomic_DNA"/>
</dbReference>
<evidence type="ECO:0000256" key="5">
    <source>
        <dbReference type="ARBA" id="ARBA00022475"/>
    </source>
</evidence>
<name>A0A450XZ75_9GAMM</name>
<evidence type="ECO:0000256" key="7">
    <source>
        <dbReference type="ARBA" id="ARBA00022618"/>
    </source>
</evidence>
<dbReference type="NCBIfam" id="TIGR00439">
    <property type="entry name" value="FtsX_Gneg"/>
    <property type="match status" value="1"/>
</dbReference>
<feature type="transmembrane region" description="Helical" evidence="13">
    <location>
        <begin position="278"/>
        <end position="299"/>
    </location>
</feature>
<dbReference type="PANTHER" id="PTHR47755:SF1">
    <property type="entry name" value="CELL DIVISION PROTEIN FTSX"/>
    <property type="match status" value="1"/>
</dbReference>
<dbReference type="EMBL" id="CAADFO010000077">
    <property type="protein sequence ID" value="VFK31103.1"/>
    <property type="molecule type" value="Genomic_DNA"/>
</dbReference>
<evidence type="ECO:0000256" key="12">
    <source>
        <dbReference type="PIRNR" id="PIRNR003097"/>
    </source>
</evidence>
<comment type="function">
    <text evidence="12">Part of the ABC transporter FtsEX involved in cellular division.</text>
</comment>
<dbReference type="AlphaFoldDB" id="A0A450XZ75"/>
<reference evidence="17" key="1">
    <citation type="submission" date="2019-02" db="EMBL/GenBank/DDBJ databases">
        <authorList>
            <person name="Gruber-Vodicka R. H."/>
            <person name="Seah K. B. B."/>
        </authorList>
    </citation>
    <scope>NUCLEOTIDE SEQUENCE</scope>
    <source>
        <strain evidence="16">BECK_BZ197</strain>
        <strain evidence="18">BECK_BZ198</strain>
        <strain evidence="17">BECK_BZ199</strain>
    </source>
</reference>
<dbReference type="Pfam" id="PF18075">
    <property type="entry name" value="FtsX_ECD"/>
    <property type="match status" value="1"/>
</dbReference>
<dbReference type="PANTHER" id="PTHR47755">
    <property type="entry name" value="CELL DIVISION PROTEIN FTSX"/>
    <property type="match status" value="1"/>
</dbReference>
<keyword evidence="11 12" id="KW-0131">Cell cycle</keyword>
<evidence type="ECO:0000256" key="2">
    <source>
        <dbReference type="ARBA" id="ARBA00007379"/>
    </source>
</evidence>
<dbReference type="InterPro" id="IPR003838">
    <property type="entry name" value="ABC3_permease_C"/>
</dbReference>
<feature type="transmembrane region" description="Helical" evidence="13">
    <location>
        <begin position="319"/>
        <end position="343"/>
    </location>
</feature>
<protein>
    <recommendedName>
        <fullName evidence="4 12">Cell division protein FtsX</fullName>
    </recommendedName>
</protein>
<evidence type="ECO:0000256" key="9">
    <source>
        <dbReference type="ARBA" id="ARBA00022989"/>
    </source>
</evidence>
<comment type="similarity">
    <text evidence="2 12">Belongs to the ABC-4 integral membrane protein family. FtsX subfamily.</text>
</comment>
<keyword evidence="6 12" id="KW-0997">Cell inner membrane</keyword>
<evidence type="ECO:0000256" key="13">
    <source>
        <dbReference type="SAM" id="Phobius"/>
    </source>
</evidence>
<comment type="subunit">
    <text evidence="3">Forms a membrane-associated complex with FtsE.</text>
</comment>
<keyword evidence="10 12" id="KW-0472">Membrane</keyword>
<dbReference type="Gene3D" id="3.30.70.3040">
    <property type="match status" value="1"/>
</dbReference>
<proteinExistence type="inferred from homology"/>
<dbReference type="Pfam" id="PF02687">
    <property type="entry name" value="FtsX"/>
    <property type="match status" value="1"/>
</dbReference>
<keyword evidence="5 12" id="KW-1003">Cell membrane</keyword>
<evidence type="ECO:0000313" key="16">
    <source>
        <dbReference type="EMBL" id="VFK31103.1"/>
    </source>
</evidence>